<evidence type="ECO:0000313" key="2">
    <source>
        <dbReference type="Proteomes" id="UP000653565"/>
    </source>
</evidence>
<dbReference type="Proteomes" id="UP000653565">
    <property type="component" value="Unassembled WGS sequence"/>
</dbReference>
<reference evidence="1" key="2">
    <citation type="submission" date="2020-04" db="EMBL/GenBank/DDBJ databases">
        <authorList>
            <person name="Santos R.A.C."/>
            <person name="Steenwyk J.L."/>
            <person name="Rivero-Menendez O."/>
            <person name="Mead M.E."/>
            <person name="Silva L.P."/>
            <person name="Bastos R.W."/>
            <person name="Alastruey-Izquierdo A."/>
            <person name="Goldman G.H."/>
            <person name="Rokas A."/>
        </authorList>
    </citation>
    <scope>NUCLEOTIDE SEQUENCE</scope>
    <source>
        <strain evidence="1">CNM-CM6805</strain>
    </source>
</reference>
<gene>
    <name evidence="1" type="ORF">CNMCM6805_010003</name>
</gene>
<dbReference type="AlphaFoldDB" id="A0A8H4H131"/>
<proteinExistence type="predicted"/>
<dbReference type="EMBL" id="JAAAPX010000091">
    <property type="protein sequence ID" value="KAF4232357.1"/>
    <property type="molecule type" value="Genomic_DNA"/>
</dbReference>
<reference evidence="1" key="1">
    <citation type="journal article" date="2020" name="bioRxiv">
        <title>Genomic and phenotypic heterogeneity of clinical isolates of the human pathogens Aspergillus fumigatus, Aspergillus lentulus and Aspergillus fumigatiaffinis.</title>
        <authorList>
            <person name="dos Santos R.A.C."/>
            <person name="Steenwyk J.L."/>
            <person name="Rivero-Menendez O."/>
            <person name="Mead M.E."/>
            <person name="Silva L.P."/>
            <person name="Bastos R.W."/>
            <person name="Alastruey-Izquierdo A."/>
            <person name="Goldman G.H."/>
            <person name="Rokas A."/>
        </authorList>
    </citation>
    <scope>NUCLEOTIDE SEQUENCE</scope>
    <source>
        <strain evidence="1">CNM-CM6805</strain>
    </source>
</reference>
<organism evidence="1 2">
    <name type="scientific">Aspergillus fumigatiaffinis</name>
    <dbReference type="NCBI Taxonomy" id="340414"/>
    <lineage>
        <taxon>Eukaryota</taxon>
        <taxon>Fungi</taxon>
        <taxon>Dikarya</taxon>
        <taxon>Ascomycota</taxon>
        <taxon>Pezizomycotina</taxon>
        <taxon>Eurotiomycetes</taxon>
        <taxon>Eurotiomycetidae</taxon>
        <taxon>Eurotiales</taxon>
        <taxon>Aspergillaceae</taxon>
        <taxon>Aspergillus</taxon>
        <taxon>Aspergillus subgen. Fumigati</taxon>
    </lineage>
</organism>
<accession>A0A8H4H131</accession>
<sequence>MAEGPQLLNVTTIANDEEKLLEAARNGVNKWKELENSGNPVKVVLDKDWIICNEGGKDLGTADLSIRALLVTQKGQWGAVRVDSDPITNVVTGNGNELYIVFIEPGQVCRFYQHPAVRYFRLQDS</sequence>
<comment type="caution">
    <text evidence="1">The sequence shown here is derived from an EMBL/GenBank/DDBJ whole genome shotgun (WGS) entry which is preliminary data.</text>
</comment>
<keyword evidence="2" id="KW-1185">Reference proteome</keyword>
<name>A0A8H4H131_9EURO</name>
<evidence type="ECO:0000313" key="1">
    <source>
        <dbReference type="EMBL" id="KAF4232357.1"/>
    </source>
</evidence>
<protein>
    <submittedName>
        <fullName evidence="1">Uncharacterized protein</fullName>
    </submittedName>
</protein>